<dbReference type="EMBL" id="JANBUK010001450">
    <property type="protein sequence ID" value="KAJ2780870.1"/>
    <property type="molecule type" value="Genomic_DNA"/>
</dbReference>
<evidence type="ECO:0000313" key="2">
    <source>
        <dbReference type="Proteomes" id="UP001140066"/>
    </source>
</evidence>
<name>A0ACC1KAT2_9FUNG</name>
<dbReference type="Proteomes" id="UP001140066">
    <property type="component" value="Unassembled WGS sequence"/>
</dbReference>
<protein>
    <submittedName>
        <fullName evidence="1">Uncharacterized protein</fullName>
    </submittedName>
</protein>
<organism evidence="1 2">
    <name type="scientific">Coemansia linderi</name>
    <dbReference type="NCBI Taxonomy" id="2663919"/>
    <lineage>
        <taxon>Eukaryota</taxon>
        <taxon>Fungi</taxon>
        <taxon>Fungi incertae sedis</taxon>
        <taxon>Zoopagomycota</taxon>
        <taxon>Kickxellomycotina</taxon>
        <taxon>Kickxellomycetes</taxon>
        <taxon>Kickxellales</taxon>
        <taxon>Kickxellaceae</taxon>
        <taxon>Coemansia</taxon>
    </lineage>
</organism>
<comment type="caution">
    <text evidence="1">The sequence shown here is derived from an EMBL/GenBank/DDBJ whole genome shotgun (WGS) entry which is preliminary data.</text>
</comment>
<evidence type="ECO:0000313" key="1">
    <source>
        <dbReference type="EMBL" id="KAJ2780870.1"/>
    </source>
</evidence>
<gene>
    <name evidence="1" type="ORF">GGI18_003778</name>
</gene>
<keyword evidence="2" id="KW-1185">Reference proteome</keyword>
<reference evidence="1" key="1">
    <citation type="submission" date="2022-07" db="EMBL/GenBank/DDBJ databases">
        <title>Phylogenomic reconstructions and comparative analyses of Kickxellomycotina fungi.</title>
        <authorList>
            <person name="Reynolds N.K."/>
            <person name="Stajich J.E."/>
            <person name="Barry K."/>
            <person name="Grigoriev I.V."/>
            <person name="Crous P."/>
            <person name="Smith M.E."/>
        </authorList>
    </citation>
    <scope>NUCLEOTIDE SEQUENCE</scope>
    <source>
        <strain evidence="1">BCRC 34191</strain>
    </source>
</reference>
<accession>A0ACC1KAT2</accession>
<sequence>MYLFNFLPLLSFVAMVSSQELSQHIMVRPHMDFISAHGTRLFRHGRPHYISGANYWQAMNLGMASGPSSARARVHDDLSHLSSLGVNMVRILAASEGSQYGWQPDRMYPALMTAPGTYDMDVFDGLDWFLAQLPRYNMTAVVSLSNYWTWSGGVAQYVSWATDTRIPYPVQWDHLRQVFAGGEYQAYLDYTNRFYADPQLYNTTQMWLRDHIHRVVTRTNAYTGLEYRDDPSILAWELMNEPQIIPGDYDAMFRWIDETASFIRALDARHLVTTGAESKNGQQWFSVMHRSEYISLASAHFWPLNWGLYNSTDSTLGSVDFAIQEMRKFVEGVSQWSQELDMPCVLFEYGMMRDQWGSSAGLGAYAPSASVTHRNRFYAAVADAVAENGGCHGEGALAGSAFWAYAGSARPPVLPTEEVSWTGDPPHEPPGWNSVYDNDTLTLSVIRDFSERLNGCQLVY</sequence>
<proteinExistence type="predicted"/>